<dbReference type="OrthoDB" id="7173678at2"/>
<feature type="region of interest" description="Disordered" evidence="3">
    <location>
        <begin position="74"/>
        <end position="95"/>
    </location>
</feature>
<evidence type="ECO:0000313" key="5">
    <source>
        <dbReference type="EMBL" id="ARN80452.1"/>
    </source>
</evidence>
<evidence type="ECO:0000256" key="3">
    <source>
        <dbReference type="SAM" id="MobiDB-lite"/>
    </source>
</evidence>
<dbReference type="AlphaFoldDB" id="A0A1W6MSC4"/>
<evidence type="ECO:0000259" key="4">
    <source>
        <dbReference type="PROSITE" id="PS51740"/>
    </source>
</evidence>
<proteinExistence type="inferred from homology"/>
<name>A0A1W6MSC4_9HYPH</name>
<reference evidence="5 6" key="1">
    <citation type="submission" date="2017-02" db="EMBL/GenBank/DDBJ databases">
        <authorList>
            <person name="Peterson S.W."/>
        </authorList>
    </citation>
    <scope>NUCLEOTIDE SEQUENCE [LARGE SCALE GENOMIC DNA]</scope>
    <source>
        <strain evidence="5 6">S285</strain>
    </source>
</reference>
<dbReference type="EMBL" id="CP019948">
    <property type="protein sequence ID" value="ARN80452.1"/>
    <property type="molecule type" value="Genomic_DNA"/>
</dbReference>
<dbReference type="RefSeq" id="WP_085770514.1">
    <property type="nucleotide sequence ID" value="NZ_AP027149.1"/>
</dbReference>
<keyword evidence="6" id="KW-1185">Reference proteome</keyword>
<dbReference type="PROSITE" id="PS51740">
    <property type="entry name" value="SPOVT_ABRB"/>
    <property type="match status" value="1"/>
</dbReference>
<dbReference type="Proteomes" id="UP000193978">
    <property type="component" value="Chromosome"/>
</dbReference>
<accession>A0A1W6MSC4</accession>
<dbReference type="STRING" id="655015.B1812_04485"/>
<dbReference type="InterPro" id="IPR051734">
    <property type="entry name" value="VapB_TA_antitoxins"/>
</dbReference>
<organism evidence="5 6">
    <name type="scientific">Methylocystis bryophila</name>
    <dbReference type="NCBI Taxonomy" id="655015"/>
    <lineage>
        <taxon>Bacteria</taxon>
        <taxon>Pseudomonadati</taxon>
        <taxon>Pseudomonadota</taxon>
        <taxon>Alphaproteobacteria</taxon>
        <taxon>Hyphomicrobiales</taxon>
        <taxon>Methylocystaceae</taxon>
        <taxon>Methylocystis</taxon>
    </lineage>
</organism>
<dbReference type="SMART" id="SM00966">
    <property type="entry name" value="SpoVT_AbrB"/>
    <property type="match status" value="1"/>
</dbReference>
<feature type="domain" description="SpoVT-AbrB" evidence="4">
    <location>
        <begin position="15"/>
        <end position="55"/>
    </location>
</feature>
<comment type="similarity">
    <text evidence="1">Belongs to the VapB family.</text>
</comment>
<dbReference type="InterPro" id="IPR037914">
    <property type="entry name" value="SpoVT-AbrB_sf"/>
</dbReference>
<dbReference type="Gene3D" id="2.10.260.10">
    <property type="match status" value="1"/>
</dbReference>
<gene>
    <name evidence="5" type="ORF">B1812_04485</name>
</gene>
<evidence type="ECO:0000313" key="6">
    <source>
        <dbReference type="Proteomes" id="UP000193978"/>
    </source>
</evidence>
<sequence>MTASAGKPAQEKATAKLFMHGRSQAVRLPKEFRFEGKEVRVSKVGDKVILEPLKKEPFDVEAWRGSLDALGARDFLPDGLPDDPPLEPDDSISFD</sequence>
<feature type="compositionally biased region" description="Acidic residues" evidence="3">
    <location>
        <begin position="80"/>
        <end position="95"/>
    </location>
</feature>
<dbReference type="GO" id="GO:0003677">
    <property type="term" value="F:DNA binding"/>
    <property type="evidence" value="ECO:0007669"/>
    <property type="project" value="UniProtKB-UniRule"/>
</dbReference>
<dbReference type="SUPFAM" id="SSF89447">
    <property type="entry name" value="AbrB/MazE/MraZ-like"/>
    <property type="match status" value="1"/>
</dbReference>
<protein>
    <submittedName>
        <fullName evidence="5">AbrB family transcriptional regulator</fullName>
    </submittedName>
</protein>
<dbReference type="PANTHER" id="PTHR37550:SF3">
    <property type="entry name" value="ANTITOXIN VAPB1"/>
    <property type="match status" value="1"/>
</dbReference>
<dbReference type="PANTHER" id="PTHR37550">
    <property type="entry name" value="ANTITOXIN VAPB1"/>
    <property type="match status" value="1"/>
</dbReference>
<dbReference type="Pfam" id="PF04014">
    <property type="entry name" value="MazE_antitoxin"/>
    <property type="match status" value="1"/>
</dbReference>
<dbReference type="KEGG" id="mbry:B1812_04485"/>
<keyword evidence="2" id="KW-0238">DNA-binding</keyword>
<evidence type="ECO:0000256" key="1">
    <source>
        <dbReference type="ARBA" id="ARBA00007924"/>
    </source>
</evidence>
<dbReference type="InterPro" id="IPR007159">
    <property type="entry name" value="SpoVT-AbrB_dom"/>
</dbReference>
<evidence type="ECO:0000256" key="2">
    <source>
        <dbReference type="PROSITE-ProRule" id="PRU01076"/>
    </source>
</evidence>